<organism evidence="3 4">
    <name type="scientific">Metarhizium album (strain ARSEF 1941)</name>
    <dbReference type="NCBI Taxonomy" id="1081103"/>
    <lineage>
        <taxon>Eukaryota</taxon>
        <taxon>Fungi</taxon>
        <taxon>Dikarya</taxon>
        <taxon>Ascomycota</taxon>
        <taxon>Pezizomycotina</taxon>
        <taxon>Sordariomycetes</taxon>
        <taxon>Hypocreomycetidae</taxon>
        <taxon>Hypocreales</taxon>
        <taxon>Clavicipitaceae</taxon>
        <taxon>Metarhizium</taxon>
    </lineage>
</organism>
<evidence type="ECO:0000313" key="4">
    <source>
        <dbReference type="Proteomes" id="UP000030816"/>
    </source>
</evidence>
<dbReference type="AlphaFoldDB" id="A0A0B2WZ97"/>
<dbReference type="GeneID" id="63735078"/>
<dbReference type="RefSeq" id="XP_040682687.1">
    <property type="nucleotide sequence ID" value="XM_040819422.1"/>
</dbReference>
<dbReference type="OrthoDB" id="10064411at2759"/>
<keyword evidence="4" id="KW-1185">Reference proteome</keyword>
<evidence type="ECO:0000259" key="2">
    <source>
        <dbReference type="Pfam" id="PF09791"/>
    </source>
</evidence>
<sequence>MPASARTVVPPLRLVPRAGLLPARSLATSTPSGKDEQWPQRTPLGDYYAGMLRDPIPYPFSHKPEEPPSTADPSVLPPHKRPRMPRAPGPNRSETRSAACAGATPTSPPEPVPPPQTAQEKARIIFGSRLLGPAEHADRLASRRAESRYKAGVLVPPRPEQPDNCCMSGCVNCVWDRYREDMEEWTAREKEAQRRLKAGRRAVDAAGGGGSDSESNWKAPAAGGGKIAKDMWDEDVYENVPVGIREFMKQEKRLKERHVREGTIGG</sequence>
<proteinExistence type="predicted"/>
<accession>A0A0B2WZ97</accession>
<feature type="region of interest" description="Disordered" evidence="1">
    <location>
        <begin position="1"/>
        <end position="119"/>
    </location>
</feature>
<dbReference type="PANTHER" id="PTHR21193:SF3">
    <property type="entry name" value="OXIDOREDUCTASE-LIKE DOMAIN-CONTAINING PROTEIN 1"/>
    <property type="match status" value="1"/>
</dbReference>
<dbReference type="InterPro" id="IPR039251">
    <property type="entry name" value="OXLD1"/>
</dbReference>
<comment type="caution">
    <text evidence="3">The sequence shown here is derived from an EMBL/GenBank/DDBJ whole genome shotgun (WGS) entry which is preliminary data.</text>
</comment>
<dbReference type="STRING" id="1081103.A0A0B2WZ97"/>
<dbReference type="Proteomes" id="UP000030816">
    <property type="component" value="Unassembled WGS sequence"/>
</dbReference>
<name>A0A0B2WZ97_METAS</name>
<evidence type="ECO:0000256" key="1">
    <source>
        <dbReference type="SAM" id="MobiDB-lite"/>
    </source>
</evidence>
<dbReference type="Pfam" id="PF09791">
    <property type="entry name" value="Oxidored-like"/>
    <property type="match status" value="1"/>
</dbReference>
<gene>
    <name evidence="3" type="ORF">MAM_00623</name>
</gene>
<evidence type="ECO:0000313" key="3">
    <source>
        <dbReference type="EMBL" id="KHO01622.1"/>
    </source>
</evidence>
<dbReference type="EMBL" id="AZHE01000001">
    <property type="protein sequence ID" value="KHO01622.1"/>
    <property type="molecule type" value="Genomic_DNA"/>
</dbReference>
<protein>
    <submittedName>
        <fullName evidence="3">Oxidoreductase-lik</fullName>
    </submittedName>
</protein>
<dbReference type="HOGENOM" id="CLU_062297_2_0_1"/>
<dbReference type="PANTHER" id="PTHR21193">
    <property type="entry name" value="OXIDOREDUCTASE-LIKE DOMAIN-CONTAINING PROTEIN 1"/>
    <property type="match status" value="1"/>
</dbReference>
<feature type="region of interest" description="Disordered" evidence="1">
    <location>
        <begin position="199"/>
        <end position="230"/>
    </location>
</feature>
<dbReference type="InterPro" id="IPR019180">
    <property type="entry name" value="Oxidoreductase-like_N"/>
</dbReference>
<dbReference type="GO" id="GO:0005739">
    <property type="term" value="C:mitochondrion"/>
    <property type="evidence" value="ECO:0007669"/>
    <property type="project" value="TreeGrafter"/>
</dbReference>
<feature type="domain" description="Oxidoreductase-like" evidence="2">
    <location>
        <begin position="151"/>
        <end position="193"/>
    </location>
</feature>
<reference evidence="3 4" key="1">
    <citation type="journal article" date="2014" name="Proc. Natl. Acad. Sci. U.S.A.">
        <title>Trajectory and genomic determinants of fungal-pathogen speciation and host adaptation.</title>
        <authorList>
            <person name="Hu X."/>
            <person name="Xiao G."/>
            <person name="Zheng P."/>
            <person name="Shang Y."/>
            <person name="Su Y."/>
            <person name="Zhang X."/>
            <person name="Liu X."/>
            <person name="Zhan S."/>
            <person name="St Leger R.J."/>
            <person name="Wang C."/>
        </authorList>
    </citation>
    <scope>NUCLEOTIDE SEQUENCE [LARGE SCALE GENOMIC DNA]</scope>
    <source>
        <strain evidence="3 4">ARSEF 1941</strain>
    </source>
</reference>
<feature type="compositionally biased region" description="Pro residues" evidence="1">
    <location>
        <begin position="106"/>
        <end position="116"/>
    </location>
</feature>